<feature type="region of interest" description="Disordered" evidence="1">
    <location>
        <begin position="37"/>
        <end position="76"/>
    </location>
</feature>
<dbReference type="AlphaFoldDB" id="A0A0M0I688"/>
<feature type="signal peptide" evidence="2">
    <location>
        <begin position="1"/>
        <end position="22"/>
    </location>
</feature>
<keyword evidence="4" id="KW-1185">Reference proteome</keyword>
<dbReference type="EMBL" id="LHPI01000001">
    <property type="protein sequence ID" value="KOO09637.1"/>
    <property type="molecule type" value="Genomic_DNA"/>
</dbReference>
<evidence type="ECO:0000256" key="2">
    <source>
        <dbReference type="SAM" id="SignalP"/>
    </source>
</evidence>
<keyword evidence="2" id="KW-0732">Signal</keyword>
<evidence type="ECO:0000313" key="3">
    <source>
        <dbReference type="EMBL" id="KOO09637.1"/>
    </source>
</evidence>
<evidence type="ECO:0000256" key="1">
    <source>
        <dbReference type="SAM" id="MobiDB-lite"/>
    </source>
</evidence>
<gene>
    <name evidence="3" type="ORF">AKJ31_04590</name>
</gene>
<comment type="caution">
    <text evidence="3">The sequence shown here is derived from an EMBL/GenBank/DDBJ whole genome shotgun (WGS) entry which is preliminary data.</text>
</comment>
<organism evidence="3 4">
    <name type="scientific">Vibrio hepatarius</name>
    <dbReference type="NCBI Taxonomy" id="171383"/>
    <lineage>
        <taxon>Bacteria</taxon>
        <taxon>Pseudomonadati</taxon>
        <taxon>Pseudomonadota</taxon>
        <taxon>Gammaproteobacteria</taxon>
        <taxon>Vibrionales</taxon>
        <taxon>Vibrionaceae</taxon>
        <taxon>Vibrio</taxon>
        <taxon>Vibrio oreintalis group</taxon>
    </lineage>
</organism>
<sequence length="158" mass="17663">MTQRLIKLFWFSLLAMVLPSQAAAYFAQAESDARRLLDNPHSTQTPSSDAAYQQLFEQSRSEQSSQTQPVSSTDDSASVVAIINATRWSLSQRTLDDREVSDADSTPLNLSSLPPYKLYCHPVLVNQYWASTSFTPNHRIAGWKDTNALYVALNSQFA</sequence>
<accession>A0A0M0I688</accession>
<dbReference type="STRING" id="171383.AKJ31_04590"/>
<protein>
    <submittedName>
        <fullName evidence="3">Uncharacterized protein</fullName>
    </submittedName>
</protein>
<reference evidence="4" key="1">
    <citation type="submission" date="2015-08" db="EMBL/GenBank/DDBJ databases">
        <title>Vibrio galatheae sp. nov., a novel member of the Vibrionaceae family isolated from the Solomon Islands.</title>
        <authorList>
            <person name="Giubergia S."/>
            <person name="Machado H."/>
            <person name="Mateiu R.V."/>
            <person name="Gram L."/>
        </authorList>
    </citation>
    <scope>NUCLEOTIDE SEQUENCE [LARGE SCALE GENOMIC DNA]</scope>
    <source>
        <strain evidence="4">DSM 19134</strain>
    </source>
</reference>
<feature type="compositionally biased region" description="Low complexity" evidence="1">
    <location>
        <begin position="53"/>
        <end position="76"/>
    </location>
</feature>
<dbReference type="OrthoDB" id="5816320at2"/>
<name>A0A0M0I688_9VIBR</name>
<feature type="compositionally biased region" description="Polar residues" evidence="1">
    <location>
        <begin position="40"/>
        <end position="51"/>
    </location>
</feature>
<evidence type="ECO:0000313" key="4">
    <source>
        <dbReference type="Proteomes" id="UP000037530"/>
    </source>
</evidence>
<dbReference type="RefSeq" id="WP_053407898.1">
    <property type="nucleotide sequence ID" value="NZ_DAIPHI010000029.1"/>
</dbReference>
<feature type="chain" id="PRO_5005600712" evidence="2">
    <location>
        <begin position="23"/>
        <end position="158"/>
    </location>
</feature>
<dbReference type="Proteomes" id="UP000037530">
    <property type="component" value="Unassembled WGS sequence"/>
</dbReference>
<dbReference type="PATRIC" id="fig|171383.3.peg.946"/>
<proteinExistence type="predicted"/>